<name>A0A3D9RJ72_9FLAO</name>
<dbReference type="Gene3D" id="3.40.30.10">
    <property type="entry name" value="Glutaredoxin"/>
    <property type="match status" value="1"/>
</dbReference>
<dbReference type="Proteomes" id="UP000256429">
    <property type="component" value="Unassembled WGS sequence"/>
</dbReference>
<evidence type="ECO:0008006" key="3">
    <source>
        <dbReference type="Google" id="ProtNLM"/>
    </source>
</evidence>
<proteinExistence type="predicted"/>
<dbReference type="AlphaFoldDB" id="A0A3D9RJ72"/>
<dbReference type="EMBL" id="QTTQ01000012">
    <property type="protein sequence ID" value="REE79909.1"/>
    <property type="molecule type" value="Genomic_DNA"/>
</dbReference>
<comment type="caution">
    <text evidence="1">The sequence shown here is derived from an EMBL/GenBank/DDBJ whole genome shotgun (WGS) entry which is preliminary data.</text>
</comment>
<reference evidence="1 2" key="1">
    <citation type="submission" date="2018-08" db="EMBL/GenBank/DDBJ databases">
        <title>Genomic Encyclopedia of Type Strains, Phase III (KMG-III): the genomes of soil and plant-associated and newly described type strains.</title>
        <authorList>
            <person name="Whitman W."/>
        </authorList>
    </citation>
    <scope>NUCLEOTIDE SEQUENCE [LARGE SCALE GENOMIC DNA]</scope>
    <source>
        <strain evidence="1 2">325-5</strain>
    </source>
</reference>
<dbReference type="SUPFAM" id="SSF52833">
    <property type="entry name" value="Thioredoxin-like"/>
    <property type="match status" value="1"/>
</dbReference>
<evidence type="ECO:0000313" key="2">
    <source>
        <dbReference type="Proteomes" id="UP000256429"/>
    </source>
</evidence>
<gene>
    <name evidence="1" type="ORF">BX611_2809</name>
</gene>
<evidence type="ECO:0000313" key="1">
    <source>
        <dbReference type="EMBL" id="REE79909.1"/>
    </source>
</evidence>
<accession>A0A3D9RJ72</accession>
<keyword evidence="2" id="KW-1185">Reference proteome</keyword>
<protein>
    <recommendedName>
        <fullName evidence="3">Thioredoxin domain-containing protein</fullName>
    </recommendedName>
</protein>
<sequence length="470" mass="54960">MYFCLNSISMKHILGAILLILTVGCNTTNKSNALTYFGGQIINPRTNFVLLLKDDKVIDTLSLQNNNKFIASYKSFSEGLYTFKHGNEFQYIYIEPADSVLVRLNTWDFDESLVFNGKGSSKNEFLINLFLQNEKEEQAMYQYFNLNEKDFQFKIDSLAVERENIYNDFSQNEVNITEGFKKLTNTAIHFPLYRLKEIYPYYYKKAHNLSKFPEISKDFYNFRNNINLNENNLLSFYPYRNYVINYLYNVSYQIKEKDSTKNNITVNILNAIVENVKLEEFKNTLLKGIVVEDFLKSESTCSINNETLNIFLANCTDKEYVTQVKNLVNDSKFVLNNELLPDFKIETFSDEVLSINEIAKNNNTVIYFWSTEYMSLDYLTKRIKYLEKNYPNILFIGINTQPEAQSIPSKTNFSNLKKQFKLTKDSYAHQFLTSTYPRTIMVNKNGIVTNGFTYLDSKKFSSELSKLEKN</sequence>
<organism evidence="1 2">
    <name type="scientific">Lutibacter oceani</name>
    <dbReference type="NCBI Taxonomy" id="1853311"/>
    <lineage>
        <taxon>Bacteria</taxon>
        <taxon>Pseudomonadati</taxon>
        <taxon>Bacteroidota</taxon>
        <taxon>Flavobacteriia</taxon>
        <taxon>Flavobacteriales</taxon>
        <taxon>Flavobacteriaceae</taxon>
        <taxon>Lutibacter</taxon>
    </lineage>
</organism>
<dbReference type="InterPro" id="IPR036249">
    <property type="entry name" value="Thioredoxin-like_sf"/>
</dbReference>